<evidence type="ECO:0000256" key="5">
    <source>
        <dbReference type="ARBA" id="ARBA00023159"/>
    </source>
</evidence>
<keyword evidence="6" id="KW-0804">Transcription</keyword>
<protein>
    <recommendedName>
        <fullName evidence="9">Transcription elongation factor Eaf N-terminal domain-containing protein</fullName>
    </recommendedName>
</protein>
<dbReference type="GO" id="GO:0032783">
    <property type="term" value="C:super elongation complex"/>
    <property type="evidence" value="ECO:0007669"/>
    <property type="project" value="InterPro"/>
</dbReference>
<dbReference type="AlphaFoldDB" id="A0A2K3DVX6"/>
<proteinExistence type="inferred from homology"/>
<keyword evidence="5" id="KW-0010">Activator</keyword>
<evidence type="ECO:0000256" key="7">
    <source>
        <dbReference type="ARBA" id="ARBA00023242"/>
    </source>
</evidence>
<evidence type="ECO:0000256" key="3">
    <source>
        <dbReference type="ARBA" id="ARBA00022553"/>
    </source>
</evidence>
<dbReference type="GO" id="GO:0003711">
    <property type="term" value="F:transcription elongation factor activity"/>
    <property type="evidence" value="ECO:0000318"/>
    <property type="project" value="GO_Central"/>
</dbReference>
<evidence type="ECO:0000313" key="11">
    <source>
        <dbReference type="Proteomes" id="UP000006906"/>
    </source>
</evidence>
<keyword evidence="3" id="KW-0597">Phosphoprotein</keyword>
<dbReference type="OrthoDB" id="125903at2759"/>
<evidence type="ECO:0000256" key="1">
    <source>
        <dbReference type="ARBA" id="ARBA00004123"/>
    </source>
</evidence>
<comment type="subcellular location">
    <subcellularLocation>
        <location evidence="1">Nucleus</location>
    </subcellularLocation>
</comment>
<accession>A0A2K3DVX6</accession>
<dbReference type="InterPro" id="IPR027093">
    <property type="entry name" value="EAF_fam"/>
</dbReference>
<dbReference type="InterPro" id="IPR019194">
    <property type="entry name" value="Tscrpt_elong_fac_Eaf_N"/>
</dbReference>
<feature type="region of interest" description="Disordered" evidence="8">
    <location>
        <begin position="422"/>
        <end position="448"/>
    </location>
</feature>
<evidence type="ECO:0000256" key="2">
    <source>
        <dbReference type="ARBA" id="ARBA00007798"/>
    </source>
</evidence>
<organism evidence="10 11">
    <name type="scientific">Chlamydomonas reinhardtii</name>
    <name type="common">Chlamydomonas smithii</name>
    <dbReference type="NCBI Taxonomy" id="3055"/>
    <lineage>
        <taxon>Eukaryota</taxon>
        <taxon>Viridiplantae</taxon>
        <taxon>Chlorophyta</taxon>
        <taxon>core chlorophytes</taxon>
        <taxon>Chlorophyceae</taxon>
        <taxon>CS clade</taxon>
        <taxon>Chlamydomonadales</taxon>
        <taxon>Chlamydomonadaceae</taxon>
        <taxon>Chlamydomonas</taxon>
    </lineage>
</organism>
<dbReference type="RefSeq" id="XP_042925694.1">
    <property type="nucleotide sequence ID" value="XM_043060565.1"/>
</dbReference>
<evidence type="ECO:0000259" key="9">
    <source>
        <dbReference type="Pfam" id="PF09816"/>
    </source>
</evidence>
<dbReference type="Gramene" id="PNW84676">
    <property type="protein sequence ID" value="PNW84676"/>
    <property type="gene ID" value="CHLRE_03g154200v5"/>
</dbReference>
<evidence type="ECO:0000256" key="8">
    <source>
        <dbReference type="SAM" id="MobiDB-lite"/>
    </source>
</evidence>
<feature type="compositionally biased region" description="Low complexity" evidence="8">
    <location>
        <begin position="305"/>
        <end position="314"/>
    </location>
</feature>
<feature type="region of interest" description="Disordered" evidence="8">
    <location>
        <begin position="128"/>
        <end position="406"/>
    </location>
</feature>
<dbReference type="PANTHER" id="PTHR15970">
    <property type="entry name" value="ELL-ASSOCIATED FACTOR EAF"/>
    <property type="match status" value="1"/>
</dbReference>
<feature type="compositionally biased region" description="Low complexity" evidence="8">
    <location>
        <begin position="183"/>
        <end position="208"/>
    </location>
</feature>
<feature type="compositionally biased region" description="Acidic residues" evidence="8">
    <location>
        <begin position="368"/>
        <end position="387"/>
    </location>
</feature>
<dbReference type="InParanoid" id="A0A2K3DVX6"/>
<dbReference type="PaxDb" id="3055-EDP00132"/>
<dbReference type="GeneID" id="66052722"/>
<dbReference type="EMBL" id="CM008964">
    <property type="protein sequence ID" value="PNW84676.1"/>
    <property type="molecule type" value="Genomic_DNA"/>
</dbReference>
<dbReference type="Pfam" id="PF09816">
    <property type="entry name" value="EAF"/>
    <property type="match status" value="1"/>
</dbReference>
<dbReference type="Proteomes" id="UP000006906">
    <property type="component" value="Chromosome 3"/>
</dbReference>
<name>A0A2K3DVX6_CHLRE</name>
<feature type="compositionally biased region" description="Low complexity" evidence="8">
    <location>
        <begin position="339"/>
        <end position="352"/>
    </location>
</feature>
<reference evidence="10 11" key="1">
    <citation type="journal article" date="2007" name="Science">
        <title>The Chlamydomonas genome reveals the evolution of key animal and plant functions.</title>
        <authorList>
            <person name="Merchant S.S."/>
            <person name="Prochnik S.E."/>
            <person name="Vallon O."/>
            <person name="Harris E.H."/>
            <person name="Karpowicz S.J."/>
            <person name="Witman G.B."/>
            <person name="Terry A."/>
            <person name="Salamov A."/>
            <person name="Fritz-Laylin L.K."/>
            <person name="Marechal-Drouard L."/>
            <person name="Marshall W.F."/>
            <person name="Qu L.H."/>
            <person name="Nelson D.R."/>
            <person name="Sanderfoot A.A."/>
            <person name="Spalding M.H."/>
            <person name="Kapitonov V.V."/>
            <person name="Ren Q."/>
            <person name="Ferris P."/>
            <person name="Lindquist E."/>
            <person name="Shapiro H."/>
            <person name="Lucas S.M."/>
            <person name="Grimwood J."/>
            <person name="Schmutz J."/>
            <person name="Cardol P."/>
            <person name="Cerutti H."/>
            <person name="Chanfreau G."/>
            <person name="Chen C.L."/>
            <person name="Cognat V."/>
            <person name="Croft M.T."/>
            <person name="Dent R."/>
            <person name="Dutcher S."/>
            <person name="Fernandez E."/>
            <person name="Fukuzawa H."/>
            <person name="Gonzalez-Ballester D."/>
            <person name="Gonzalez-Halphen D."/>
            <person name="Hallmann A."/>
            <person name="Hanikenne M."/>
            <person name="Hippler M."/>
            <person name="Inwood W."/>
            <person name="Jabbari K."/>
            <person name="Kalanon M."/>
            <person name="Kuras R."/>
            <person name="Lefebvre P.A."/>
            <person name="Lemaire S.D."/>
            <person name="Lobanov A.V."/>
            <person name="Lohr M."/>
            <person name="Manuell A."/>
            <person name="Meier I."/>
            <person name="Mets L."/>
            <person name="Mittag M."/>
            <person name="Mittelmeier T."/>
            <person name="Moroney J.V."/>
            <person name="Moseley J."/>
            <person name="Napoli C."/>
            <person name="Nedelcu A.M."/>
            <person name="Niyogi K."/>
            <person name="Novoselov S.V."/>
            <person name="Paulsen I.T."/>
            <person name="Pazour G."/>
            <person name="Purton S."/>
            <person name="Ral J.P."/>
            <person name="Riano-Pachon D.M."/>
            <person name="Riekhof W."/>
            <person name="Rymarquis L."/>
            <person name="Schroda M."/>
            <person name="Stern D."/>
            <person name="Umen J."/>
            <person name="Willows R."/>
            <person name="Wilson N."/>
            <person name="Zimmer S.L."/>
            <person name="Allmer J."/>
            <person name="Balk J."/>
            <person name="Bisova K."/>
            <person name="Chen C.J."/>
            <person name="Elias M."/>
            <person name="Gendler K."/>
            <person name="Hauser C."/>
            <person name="Lamb M.R."/>
            <person name="Ledford H."/>
            <person name="Long J.C."/>
            <person name="Minagawa J."/>
            <person name="Page M.D."/>
            <person name="Pan J."/>
            <person name="Pootakham W."/>
            <person name="Roje S."/>
            <person name="Rose A."/>
            <person name="Stahlberg E."/>
            <person name="Terauchi A.M."/>
            <person name="Yang P."/>
            <person name="Ball S."/>
            <person name="Bowler C."/>
            <person name="Dieckmann C.L."/>
            <person name="Gladyshev V.N."/>
            <person name="Green P."/>
            <person name="Jorgensen R."/>
            <person name="Mayfield S."/>
            <person name="Mueller-Roeber B."/>
            <person name="Rajamani S."/>
            <person name="Sayre R.T."/>
            <person name="Brokstein P."/>
            <person name="Dubchak I."/>
            <person name="Goodstein D."/>
            <person name="Hornick L."/>
            <person name="Huang Y.W."/>
            <person name="Jhaveri J."/>
            <person name="Luo Y."/>
            <person name="Martinez D."/>
            <person name="Ngau W.C."/>
            <person name="Otillar B."/>
            <person name="Poliakov A."/>
            <person name="Porter A."/>
            <person name="Szajkowski L."/>
            <person name="Werner G."/>
            <person name="Zhou K."/>
            <person name="Grigoriev I.V."/>
            <person name="Rokhsar D.S."/>
            <person name="Grossman A.R."/>
        </authorList>
    </citation>
    <scope>NUCLEOTIDE SEQUENCE [LARGE SCALE GENOMIC DNA]</scope>
    <source>
        <strain evidence="11">CC-503</strain>
    </source>
</reference>
<sequence>MAGPLPNVDYMLTLGPSIAPEPGDAPVETVFAGLRYDFRPASADTEQPGVLLLGKDNRVSLYLANSATCEWDVLLSGKYEAYTGSGGAHGSASAARDSLDCVALFDPTTGTFRLETLLGQYNTKHARDAAPYRAPAEDNLDNSPPGTTSGSGGGGGPSTSPTSGHLYHAYQQGQPPLRRSDSPKAASPIGSGAGGSPEDAGAGNVHVAGGAGSGRHDRYGSSGSAGAGGSGASRPPRPPASGSGVSREGSAGGKKRQREAGGGAGPVPGSGGGGSGHSPTGGPARKASRLSKSSGPEAGKGGKAGRQAAGTTPKGTPPPAAAKAAHAAGGAQGSGSGYARGAAKAASVKQAEPPAPAPAAPPPAATPAEEDVDAELLDAFDMFDEDLGGAGGDAGDEAEANGGEPAAAVHVPAAVELAAAAPPAEMAVTPTLEEEMDEEPAPASPPRARLVVEAMDDDDGYGYGAEEEDGLGIEYF</sequence>
<evidence type="ECO:0000256" key="6">
    <source>
        <dbReference type="ARBA" id="ARBA00023163"/>
    </source>
</evidence>
<evidence type="ECO:0000256" key="4">
    <source>
        <dbReference type="ARBA" id="ARBA00023015"/>
    </source>
</evidence>
<dbReference type="KEGG" id="cre:CHLRE_03g154200v5"/>
<keyword evidence="11" id="KW-1185">Reference proteome</keyword>
<dbReference type="PANTHER" id="PTHR15970:SF2">
    <property type="entry name" value="ELL-ASSOCIATED FACTOR EAF"/>
    <property type="match status" value="1"/>
</dbReference>
<comment type="similarity">
    <text evidence="2">Belongs to the EAF family.</text>
</comment>
<dbReference type="GO" id="GO:0006368">
    <property type="term" value="P:transcription elongation by RNA polymerase II"/>
    <property type="evidence" value="ECO:0000318"/>
    <property type="project" value="GO_Central"/>
</dbReference>
<feature type="domain" description="Transcription elongation factor Eaf N-terminal" evidence="9">
    <location>
        <begin position="10"/>
        <end position="128"/>
    </location>
</feature>
<dbReference type="GO" id="GO:0008023">
    <property type="term" value="C:transcription elongation factor complex"/>
    <property type="evidence" value="ECO:0000318"/>
    <property type="project" value="GO_Central"/>
</dbReference>
<keyword evidence="4" id="KW-0805">Transcription regulation</keyword>
<gene>
    <name evidence="10" type="ORF">CHLRE_03g154200v5</name>
</gene>
<feature type="compositionally biased region" description="Gly residues" evidence="8">
    <location>
        <begin position="260"/>
        <end position="276"/>
    </location>
</feature>
<evidence type="ECO:0000313" key="10">
    <source>
        <dbReference type="EMBL" id="PNW84676.1"/>
    </source>
</evidence>
<dbReference type="OMA" id="SATCEWD"/>
<dbReference type="STRING" id="3055.A0A2K3DVX6"/>
<keyword evidence="7" id="KW-0539">Nucleus</keyword>
<feature type="compositionally biased region" description="Pro residues" evidence="8">
    <location>
        <begin position="353"/>
        <end position="365"/>
    </location>
</feature>